<evidence type="ECO:0000313" key="3">
    <source>
        <dbReference type="Proteomes" id="UP000637239"/>
    </source>
</evidence>
<feature type="compositionally biased region" description="Low complexity" evidence="1">
    <location>
        <begin position="250"/>
        <end position="264"/>
    </location>
</feature>
<reference evidence="2" key="1">
    <citation type="submission" date="2021-01" db="EMBL/GenBank/DDBJ databases">
        <authorList>
            <consortium name="Aspergillus chevalieri M1 genome sequencing consortium"/>
            <person name="Kazuki M."/>
            <person name="Futagami T."/>
        </authorList>
    </citation>
    <scope>NUCLEOTIDE SEQUENCE</scope>
    <source>
        <strain evidence="2">M1</strain>
    </source>
</reference>
<protein>
    <recommendedName>
        <fullName evidence="4">RNA recognition motif-containing protein</fullName>
    </recommendedName>
</protein>
<name>A0A7R7VG16_ASPCH</name>
<feature type="region of interest" description="Disordered" evidence="1">
    <location>
        <begin position="188"/>
        <end position="431"/>
    </location>
</feature>
<feature type="compositionally biased region" description="Polar residues" evidence="1">
    <location>
        <begin position="377"/>
        <end position="400"/>
    </location>
</feature>
<reference evidence="2" key="2">
    <citation type="submission" date="2021-02" db="EMBL/GenBank/DDBJ databases">
        <title>Aspergillus chevalieri M1 genome sequence.</title>
        <authorList>
            <person name="Kadooka C."/>
            <person name="Mori K."/>
            <person name="Futagami T."/>
        </authorList>
    </citation>
    <scope>NUCLEOTIDE SEQUENCE</scope>
    <source>
        <strain evidence="2">M1</strain>
    </source>
</reference>
<dbReference type="Proteomes" id="UP000637239">
    <property type="component" value="Chromosome 1"/>
</dbReference>
<dbReference type="RefSeq" id="XP_043132488.1">
    <property type="nucleotide sequence ID" value="XM_043275929.1"/>
</dbReference>
<feature type="compositionally biased region" description="Polar residues" evidence="1">
    <location>
        <begin position="189"/>
        <end position="209"/>
    </location>
</feature>
<gene>
    <name evidence="2" type="ORF">ACHE_11368S</name>
</gene>
<accession>A0A7R7VG16</accession>
<feature type="region of interest" description="Disordered" evidence="1">
    <location>
        <begin position="514"/>
        <end position="549"/>
    </location>
</feature>
<feature type="compositionally biased region" description="Pro residues" evidence="1">
    <location>
        <begin position="265"/>
        <end position="274"/>
    </location>
</feature>
<dbReference type="GeneID" id="66978325"/>
<organism evidence="2 3">
    <name type="scientific">Aspergillus chevalieri</name>
    <name type="common">Eurotium chevalieri</name>
    <dbReference type="NCBI Taxonomy" id="182096"/>
    <lineage>
        <taxon>Eukaryota</taxon>
        <taxon>Fungi</taxon>
        <taxon>Dikarya</taxon>
        <taxon>Ascomycota</taxon>
        <taxon>Pezizomycotina</taxon>
        <taxon>Eurotiomycetes</taxon>
        <taxon>Eurotiomycetidae</taxon>
        <taxon>Eurotiales</taxon>
        <taxon>Aspergillaceae</taxon>
        <taxon>Aspergillus</taxon>
        <taxon>Aspergillus subgen. Aspergillus</taxon>
    </lineage>
</organism>
<evidence type="ECO:0000256" key="1">
    <source>
        <dbReference type="SAM" id="MobiDB-lite"/>
    </source>
</evidence>
<feature type="compositionally biased region" description="Pro residues" evidence="1">
    <location>
        <begin position="218"/>
        <end position="231"/>
    </location>
</feature>
<evidence type="ECO:0008006" key="4">
    <source>
        <dbReference type="Google" id="ProtNLM"/>
    </source>
</evidence>
<feature type="compositionally biased region" description="Low complexity" evidence="1">
    <location>
        <begin position="342"/>
        <end position="365"/>
    </location>
</feature>
<sequence>MPPLPGEERMLTVFADVHSYFSEPTPKPIHHRFDKGSYLYIYHDAAQHKSRIEVANNPGTPFQDAFNGALDRVHIDHSTRFPTLCTVTVDGPDPNPQAFPPPPNPASLYEWRLPSSDQDDLFRLHTLDVYFWTQEDVNQFLDVIESILSPSQIASDRHPQLENHSHDESHNNISSVVQQLENVAVTDPAYQNGQTRNSRTETFPTSKTTPVHAGINTFPPPPPSATLPPAPTSATPSISPAQQGTPFSQPPAEQHQEPAQCAPLPYNPAAPAAPEPIQHREKTPPPADGADGTGLQAAVAADHGIPYTPPSQTPGAFASPPTQPLPYSMPGGYASPPPSAGLPPSSAPGLTHSGSLSSRSSSIQSPPGVPLMPTYAASPSSPFFPGNVQQPQQLNRTGSLSFAPPPQPQPQPQPQTQPQAQAQAQTQDPNAYLYQIQQQQLQQQQQQQQYLYNSQNPQAQLQLQLQQQQLQQKQQLAPAPQIGQFTIPNTNEFDPNAHLYAQQLQLQQQQLQQQQPQQQQQTLSKGAGAVPAQRPGKLENRAARVESGVNRFLKKLEKKL</sequence>
<evidence type="ECO:0000313" key="2">
    <source>
        <dbReference type="EMBL" id="BCR83966.1"/>
    </source>
</evidence>
<proteinExistence type="predicted"/>
<dbReference type="EMBL" id="AP024416">
    <property type="protein sequence ID" value="BCR83966.1"/>
    <property type="molecule type" value="Genomic_DNA"/>
</dbReference>
<dbReference type="AlphaFoldDB" id="A0A7R7VG16"/>
<feature type="compositionally biased region" description="Low complexity" evidence="1">
    <location>
        <begin position="416"/>
        <end position="431"/>
    </location>
</feature>
<dbReference type="KEGG" id="ache:ACHE_11368S"/>
<feature type="compositionally biased region" description="Pro residues" evidence="1">
    <location>
        <begin position="403"/>
        <end position="415"/>
    </location>
</feature>
<feature type="compositionally biased region" description="Low complexity" evidence="1">
    <location>
        <begin position="232"/>
        <end position="241"/>
    </location>
</feature>
<keyword evidence="3" id="KW-1185">Reference proteome</keyword>